<sequence>MKTIPEDGGRPVAWDPCRPIHLVVNNADAPPGAEQLIREAVESVHSVTGLHFVIEGATTETPMGGRGPVATSRHGDRWSPALLAWTEPAVVHDLQGDVAGFAGPVSAPYLTASQQHWVSGTVNLDGPQFRALLQTLDGWSAARAIIMHEPGHLVGLTHVPVKDQLMYQSNVGQRAFGLSDREGLRQLGLGPCFTS</sequence>
<dbReference type="Gene3D" id="3.40.390.10">
    <property type="entry name" value="Collagenase (Catalytic Domain)"/>
    <property type="match status" value="1"/>
</dbReference>
<dbReference type="Proteomes" id="UP001597046">
    <property type="component" value="Unassembled WGS sequence"/>
</dbReference>
<keyword evidence="2" id="KW-1185">Reference proteome</keyword>
<name>A0ABW3MZY8_9MICO</name>
<evidence type="ECO:0000313" key="1">
    <source>
        <dbReference type="EMBL" id="MFD1056252.1"/>
    </source>
</evidence>
<accession>A0ABW3MZY8</accession>
<proteinExistence type="predicted"/>
<organism evidence="1 2">
    <name type="scientific">Terrabacter terrigena</name>
    <dbReference type="NCBI Taxonomy" id="574718"/>
    <lineage>
        <taxon>Bacteria</taxon>
        <taxon>Bacillati</taxon>
        <taxon>Actinomycetota</taxon>
        <taxon>Actinomycetes</taxon>
        <taxon>Micrococcales</taxon>
        <taxon>Intrasporangiaceae</taxon>
        <taxon>Terrabacter</taxon>
    </lineage>
</organism>
<dbReference type="InterPro" id="IPR024079">
    <property type="entry name" value="MetalloPept_cat_dom_sf"/>
</dbReference>
<gene>
    <name evidence="1" type="ORF">ACFQ2V_18220</name>
</gene>
<evidence type="ECO:0008006" key="3">
    <source>
        <dbReference type="Google" id="ProtNLM"/>
    </source>
</evidence>
<evidence type="ECO:0000313" key="2">
    <source>
        <dbReference type="Proteomes" id="UP001597046"/>
    </source>
</evidence>
<dbReference type="EMBL" id="JBHTKH010000016">
    <property type="protein sequence ID" value="MFD1056252.1"/>
    <property type="molecule type" value="Genomic_DNA"/>
</dbReference>
<reference evidence="2" key="1">
    <citation type="journal article" date="2019" name="Int. J. Syst. Evol. Microbiol.">
        <title>The Global Catalogue of Microorganisms (GCM) 10K type strain sequencing project: providing services to taxonomists for standard genome sequencing and annotation.</title>
        <authorList>
            <consortium name="The Broad Institute Genomics Platform"/>
            <consortium name="The Broad Institute Genome Sequencing Center for Infectious Disease"/>
            <person name="Wu L."/>
            <person name="Ma J."/>
        </authorList>
    </citation>
    <scope>NUCLEOTIDE SEQUENCE [LARGE SCALE GENOMIC DNA]</scope>
    <source>
        <strain evidence="2">CCUG 57508</strain>
    </source>
</reference>
<comment type="caution">
    <text evidence="1">The sequence shown here is derived from an EMBL/GenBank/DDBJ whole genome shotgun (WGS) entry which is preliminary data.</text>
</comment>
<dbReference type="RefSeq" id="WP_386054307.1">
    <property type="nucleotide sequence ID" value="NZ_JBHTKH010000016.1"/>
</dbReference>
<protein>
    <recommendedName>
        <fullName evidence="3">Peptidase M10 metallopeptidase domain-containing protein</fullName>
    </recommendedName>
</protein>
<dbReference type="SUPFAM" id="SSF55486">
    <property type="entry name" value="Metalloproteases ('zincins'), catalytic domain"/>
    <property type="match status" value="1"/>
</dbReference>